<protein>
    <submittedName>
        <fullName evidence="2">Uncharacterized protein</fullName>
    </submittedName>
</protein>
<feature type="transmembrane region" description="Helical" evidence="1">
    <location>
        <begin position="86"/>
        <end position="110"/>
    </location>
</feature>
<reference evidence="2 3" key="1">
    <citation type="submission" date="2024-04" db="EMBL/GenBank/DDBJ databases">
        <title>genome sequences of Mucor flavus KT1a and Helicostylum pulchrum KT1b strains isolation_sourced from the surface of a dry-aged beef.</title>
        <authorList>
            <person name="Toyotome T."/>
            <person name="Hosono M."/>
            <person name="Torimaru M."/>
            <person name="Fukuda K."/>
            <person name="Mikami N."/>
        </authorList>
    </citation>
    <scope>NUCLEOTIDE SEQUENCE [LARGE SCALE GENOMIC DNA]</scope>
    <source>
        <strain evidence="2 3">KT1b</strain>
    </source>
</reference>
<proteinExistence type="predicted"/>
<gene>
    <name evidence="2" type="ORF">HPULCUR_003915</name>
</gene>
<evidence type="ECO:0000313" key="3">
    <source>
        <dbReference type="Proteomes" id="UP001476247"/>
    </source>
</evidence>
<comment type="caution">
    <text evidence="2">The sequence shown here is derived from an EMBL/GenBank/DDBJ whole genome shotgun (WGS) entry which is preliminary data.</text>
</comment>
<name>A0ABP9XUP3_9FUNG</name>
<keyword evidence="1" id="KW-0472">Membrane</keyword>
<sequence length="135" mass="15211">MTHNISWNFYNTRDFKKIYNVIAVTMLSSWGFVAVIILLYIRNKQRLYAGSEASVIIYIFLVLIQTITTTAILYSPSGDNGTNTAFVFFLVDLPMDIAILIAAHYGPVWIGDRLKGEKSNVNNYSGDLEASRGYN</sequence>
<accession>A0ABP9XUP3</accession>
<organism evidence="2 3">
    <name type="scientific">Helicostylum pulchrum</name>
    <dbReference type="NCBI Taxonomy" id="562976"/>
    <lineage>
        <taxon>Eukaryota</taxon>
        <taxon>Fungi</taxon>
        <taxon>Fungi incertae sedis</taxon>
        <taxon>Mucoromycota</taxon>
        <taxon>Mucoromycotina</taxon>
        <taxon>Mucoromycetes</taxon>
        <taxon>Mucorales</taxon>
        <taxon>Mucorineae</taxon>
        <taxon>Mucoraceae</taxon>
        <taxon>Helicostylum</taxon>
    </lineage>
</organism>
<keyword evidence="3" id="KW-1185">Reference proteome</keyword>
<feature type="transmembrane region" description="Helical" evidence="1">
    <location>
        <begin position="18"/>
        <end position="41"/>
    </location>
</feature>
<dbReference type="EMBL" id="BAABUJ010000010">
    <property type="protein sequence ID" value="GAA5798511.1"/>
    <property type="molecule type" value="Genomic_DNA"/>
</dbReference>
<keyword evidence="1" id="KW-1133">Transmembrane helix</keyword>
<evidence type="ECO:0000313" key="2">
    <source>
        <dbReference type="EMBL" id="GAA5798511.1"/>
    </source>
</evidence>
<keyword evidence="1" id="KW-0812">Transmembrane</keyword>
<evidence type="ECO:0000256" key="1">
    <source>
        <dbReference type="SAM" id="Phobius"/>
    </source>
</evidence>
<feature type="transmembrane region" description="Helical" evidence="1">
    <location>
        <begin position="53"/>
        <end position="74"/>
    </location>
</feature>
<dbReference type="Proteomes" id="UP001476247">
    <property type="component" value="Unassembled WGS sequence"/>
</dbReference>